<reference evidence="1 2" key="1">
    <citation type="submission" date="2020-08" db="EMBL/GenBank/DDBJ databases">
        <title>Sequencing the genomes of 1000 actinobacteria strains.</title>
        <authorList>
            <person name="Klenk H.-P."/>
        </authorList>
    </citation>
    <scope>NUCLEOTIDE SEQUENCE [LARGE SCALE GENOMIC DNA]</scope>
    <source>
        <strain evidence="1 2">DSM 43768</strain>
    </source>
</reference>
<protein>
    <submittedName>
        <fullName evidence="1">Uncharacterized protein</fullName>
    </submittedName>
</protein>
<gene>
    <name evidence="1" type="ORF">HD593_001829</name>
</gene>
<evidence type="ECO:0000313" key="2">
    <source>
        <dbReference type="Proteomes" id="UP000565579"/>
    </source>
</evidence>
<proteinExistence type="predicted"/>
<dbReference type="EMBL" id="JACHMI010000001">
    <property type="protein sequence ID" value="MBB6547034.1"/>
    <property type="molecule type" value="Genomic_DNA"/>
</dbReference>
<accession>A0A7X0TXC1</accession>
<organism evidence="1 2">
    <name type="scientific">Nonomuraea rubra</name>
    <dbReference type="NCBI Taxonomy" id="46180"/>
    <lineage>
        <taxon>Bacteria</taxon>
        <taxon>Bacillati</taxon>
        <taxon>Actinomycetota</taxon>
        <taxon>Actinomycetes</taxon>
        <taxon>Streptosporangiales</taxon>
        <taxon>Streptosporangiaceae</taxon>
        <taxon>Nonomuraea</taxon>
    </lineage>
</organism>
<sequence>MIALRAITIADLAMVRSGEIVDAKDAYEQVVAQVGLEPGIWGCSCRSSTVR</sequence>
<dbReference type="RefSeq" id="WP_185101749.1">
    <property type="nucleotide sequence ID" value="NZ_BAAAXY010000190.1"/>
</dbReference>
<evidence type="ECO:0000313" key="1">
    <source>
        <dbReference type="EMBL" id="MBB6547034.1"/>
    </source>
</evidence>
<dbReference type="AlphaFoldDB" id="A0A7X0TXC1"/>
<name>A0A7X0TXC1_9ACTN</name>
<keyword evidence="2" id="KW-1185">Reference proteome</keyword>
<comment type="caution">
    <text evidence="1">The sequence shown here is derived from an EMBL/GenBank/DDBJ whole genome shotgun (WGS) entry which is preliminary data.</text>
</comment>
<dbReference type="Proteomes" id="UP000565579">
    <property type="component" value="Unassembled WGS sequence"/>
</dbReference>